<evidence type="ECO:0000313" key="3">
    <source>
        <dbReference type="Proteomes" id="UP000494330"/>
    </source>
</evidence>
<name>A0A6P2H481_9BURK</name>
<accession>A0A6P2H481</accession>
<keyword evidence="3" id="KW-1185">Reference proteome</keyword>
<gene>
    <name evidence="2" type="ORF">BPA30113_00217</name>
</gene>
<dbReference type="EMBL" id="CABVQD010000001">
    <property type="protein sequence ID" value="VWB11047.1"/>
    <property type="molecule type" value="Genomic_DNA"/>
</dbReference>
<proteinExistence type="predicted"/>
<evidence type="ECO:0000313" key="2">
    <source>
        <dbReference type="EMBL" id="VWB11047.1"/>
    </source>
</evidence>
<protein>
    <submittedName>
        <fullName evidence="2">Uncharacterized protein</fullName>
    </submittedName>
</protein>
<dbReference type="AlphaFoldDB" id="A0A6P2H481"/>
<dbReference type="Proteomes" id="UP000494330">
    <property type="component" value="Unassembled WGS sequence"/>
</dbReference>
<reference evidence="2 3" key="1">
    <citation type="submission" date="2019-09" db="EMBL/GenBank/DDBJ databases">
        <authorList>
            <person name="Depoorter E."/>
        </authorList>
    </citation>
    <scope>NUCLEOTIDE SEQUENCE [LARGE SCALE GENOMIC DNA]</scope>
    <source>
        <strain evidence="2">LMG 30113</strain>
    </source>
</reference>
<feature type="region of interest" description="Disordered" evidence="1">
    <location>
        <begin position="532"/>
        <end position="551"/>
    </location>
</feature>
<organism evidence="2 3">
    <name type="scientific">Burkholderia paludis</name>
    <dbReference type="NCBI Taxonomy" id="1506587"/>
    <lineage>
        <taxon>Bacteria</taxon>
        <taxon>Pseudomonadati</taxon>
        <taxon>Pseudomonadota</taxon>
        <taxon>Betaproteobacteria</taxon>
        <taxon>Burkholderiales</taxon>
        <taxon>Burkholderiaceae</taxon>
        <taxon>Burkholderia</taxon>
        <taxon>Burkholderia cepacia complex</taxon>
    </lineage>
</organism>
<dbReference type="RefSeq" id="WP_034200281.1">
    <property type="nucleotide sequence ID" value="NZ_CABVQD010000001.1"/>
</dbReference>
<sequence>MTTLTYTVKLATESGPAAPPAPRRARLLLEFKDPVNDAYRQTTLVLDADTPQRTWQIDVGAADAGQAFYSSVLDYEASEQVARPPVAFVGTQATVGGPADPVSVVALLEALDWAAVSSVRVAVGGASHTFSRERPHAWWFAVPAPGIVEWRADYAMTDGTTRSGAGVATQGVAVIPAPPVEVGFSIATADLDAFAVAAVALRVTGHDGVTRSAELGKTHPDATLSLPYAPPGQAWFAYDWTVTYTDGTPPWTAPARSSDGATSIVLGDFGRILLASDKIDFDVVGKVTLSWRYNNTPKSAELSRAQRSVLLRPDQDYDRAQPLIAGLSYVLSSGSTNLEGEAVPQGRFEVPYPLGTRLVRVFAPGLLATPPLYSAMKLTSVQTLELGAGWQLQNGLPSISLTPGAPTWETRVAAVDPERVALIFSGTATPAGGGRPKQIAETRSPFELTPAGPEIPLATVQVSAQSVDWERYARVEASLWTGSDAQRENEQTVSFDRNSADAWWAYLPAPGAYGPSFRWSATYYPADGASPLHKAPTAGDNPRLSLPPTVS</sequence>
<evidence type="ECO:0000256" key="1">
    <source>
        <dbReference type="SAM" id="MobiDB-lite"/>
    </source>
</evidence>